<dbReference type="Proteomes" id="UP000314294">
    <property type="component" value="Unassembled WGS sequence"/>
</dbReference>
<reference evidence="1 2" key="1">
    <citation type="submission" date="2019-03" db="EMBL/GenBank/DDBJ databases">
        <title>First draft genome of Liparis tanakae, snailfish: a comprehensive survey of snailfish specific genes.</title>
        <authorList>
            <person name="Kim W."/>
            <person name="Song I."/>
            <person name="Jeong J.-H."/>
            <person name="Kim D."/>
            <person name="Kim S."/>
            <person name="Ryu S."/>
            <person name="Song J.Y."/>
            <person name="Lee S.K."/>
        </authorList>
    </citation>
    <scope>NUCLEOTIDE SEQUENCE [LARGE SCALE GENOMIC DNA]</scope>
    <source>
        <tissue evidence="1">Muscle</tissue>
    </source>
</reference>
<name>A0A4Z2G028_9TELE</name>
<sequence>MNREEDQEEKLVSERRYHAARNVSRYSVCRRLARQRKAPGKLRVIKGHDTGFGIKRRFPCLPLEMAEMRGRWHQVAVCFIGVDTVHDFSFEMPPMNTTLIVSFSQRSNDESQYDD</sequence>
<organism evidence="1 2">
    <name type="scientific">Liparis tanakae</name>
    <name type="common">Tanaka's snailfish</name>
    <dbReference type="NCBI Taxonomy" id="230148"/>
    <lineage>
        <taxon>Eukaryota</taxon>
        <taxon>Metazoa</taxon>
        <taxon>Chordata</taxon>
        <taxon>Craniata</taxon>
        <taxon>Vertebrata</taxon>
        <taxon>Euteleostomi</taxon>
        <taxon>Actinopterygii</taxon>
        <taxon>Neopterygii</taxon>
        <taxon>Teleostei</taxon>
        <taxon>Neoteleostei</taxon>
        <taxon>Acanthomorphata</taxon>
        <taxon>Eupercaria</taxon>
        <taxon>Perciformes</taxon>
        <taxon>Cottioidei</taxon>
        <taxon>Cottales</taxon>
        <taxon>Liparidae</taxon>
        <taxon>Liparis</taxon>
    </lineage>
</organism>
<dbReference type="EMBL" id="SRLO01000800">
    <property type="protein sequence ID" value="TNN46243.1"/>
    <property type="molecule type" value="Genomic_DNA"/>
</dbReference>
<comment type="caution">
    <text evidence="1">The sequence shown here is derived from an EMBL/GenBank/DDBJ whole genome shotgun (WGS) entry which is preliminary data.</text>
</comment>
<accession>A0A4Z2G028</accession>
<protein>
    <submittedName>
        <fullName evidence="1">Uncharacterized protein</fullName>
    </submittedName>
</protein>
<evidence type="ECO:0000313" key="1">
    <source>
        <dbReference type="EMBL" id="TNN46243.1"/>
    </source>
</evidence>
<gene>
    <name evidence="1" type="ORF">EYF80_043556</name>
</gene>
<proteinExistence type="predicted"/>
<evidence type="ECO:0000313" key="2">
    <source>
        <dbReference type="Proteomes" id="UP000314294"/>
    </source>
</evidence>
<dbReference type="AlphaFoldDB" id="A0A4Z2G028"/>
<keyword evidence="2" id="KW-1185">Reference proteome</keyword>